<dbReference type="AlphaFoldDB" id="A0A225W3Z6"/>
<proteinExistence type="predicted"/>
<accession>A0A225W3Z6</accession>
<evidence type="ECO:0000313" key="2">
    <source>
        <dbReference type="EMBL" id="OWZ12104.1"/>
    </source>
</evidence>
<keyword evidence="3" id="KW-1185">Reference proteome</keyword>
<sequence>MKNMKVFETGDRVWMYGPSKGPKATKYVHIRMVPMRIMSNPCYEYYLTSGGNLSMKAKSNAKVVSRRSDFSNNDGEYTCSHCSSRQATT</sequence>
<feature type="compositionally biased region" description="Polar residues" evidence="1">
    <location>
        <begin position="70"/>
        <end position="89"/>
    </location>
</feature>
<reference evidence="3" key="1">
    <citation type="submission" date="2017-03" db="EMBL/GenBank/DDBJ databases">
        <title>Phytopthora megakarya and P. palmivora, two closely related causual agents of cacao black pod achieved similar genome size and gene model numbers by different mechanisms.</title>
        <authorList>
            <person name="Ali S."/>
            <person name="Shao J."/>
            <person name="Larry D.J."/>
            <person name="Kronmiller B."/>
            <person name="Shen D."/>
            <person name="Strem M.D."/>
            <person name="Melnick R.L."/>
            <person name="Guiltinan M.J."/>
            <person name="Tyler B.M."/>
            <person name="Meinhardt L.W."/>
            <person name="Bailey B.A."/>
        </authorList>
    </citation>
    <scope>NUCLEOTIDE SEQUENCE [LARGE SCALE GENOMIC DNA]</scope>
    <source>
        <strain evidence="3">zdho120</strain>
    </source>
</reference>
<organism evidence="2 3">
    <name type="scientific">Phytophthora megakarya</name>
    <dbReference type="NCBI Taxonomy" id="4795"/>
    <lineage>
        <taxon>Eukaryota</taxon>
        <taxon>Sar</taxon>
        <taxon>Stramenopiles</taxon>
        <taxon>Oomycota</taxon>
        <taxon>Peronosporomycetes</taxon>
        <taxon>Peronosporales</taxon>
        <taxon>Peronosporaceae</taxon>
        <taxon>Phytophthora</taxon>
    </lineage>
</organism>
<dbReference type="EMBL" id="NBNE01001941">
    <property type="protein sequence ID" value="OWZ12104.1"/>
    <property type="molecule type" value="Genomic_DNA"/>
</dbReference>
<feature type="region of interest" description="Disordered" evidence="1">
    <location>
        <begin position="69"/>
        <end position="89"/>
    </location>
</feature>
<evidence type="ECO:0000313" key="3">
    <source>
        <dbReference type="Proteomes" id="UP000198211"/>
    </source>
</evidence>
<dbReference type="Proteomes" id="UP000198211">
    <property type="component" value="Unassembled WGS sequence"/>
</dbReference>
<evidence type="ECO:0000256" key="1">
    <source>
        <dbReference type="SAM" id="MobiDB-lite"/>
    </source>
</evidence>
<gene>
    <name evidence="2" type="ORF">PHMEG_00014791</name>
</gene>
<name>A0A225W3Z6_9STRA</name>
<protein>
    <submittedName>
        <fullName evidence="2">Uncharacterized protein</fullName>
    </submittedName>
</protein>
<comment type="caution">
    <text evidence="2">The sequence shown here is derived from an EMBL/GenBank/DDBJ whole genome shotgun (WGS) entry which is preliminary data.</text>
</comment>